<reference evidence="4" key="1">
    <citation type="submission" date="2018-11" db="EMBL/GenBank/DDBJ databases">
        <title>FDA dAtabase for Regulatory Grade micrObial Sequences (FDA-ARGOS): Supporting development and validation of Infectious Disease Dx tests.</title>
        <authorList>
            <person name="Bliska J."/>
            <person name="Cleland M.-M."/>
            <person name="Tallon L."/>
            <person name="Sadzewicz L."/>
            <person name="Zhao X."/>
            <person name="Vavikolanu K."/>
            <person name="Mehta A."/>
            <person name="Aluvathingal J."/>
            <person name="Nadendla S."/>
            <person name="Yan Y."/>
            <person name="Sichtig H."/>
        </authorList>
    </citation>
    <scope>NUCLEOTIDE SEQUENCE [LARGE SCALE GENOMIC DNA]</scope>
    <source>
        <strain evidence="4">FDAARGOS_581</strain>
    </source>
</reference>
<evidence type="ECO:0000259" key="3">
    <source>
        <dbReference type="Pfam" id="PF13458"/>
    </source>
</evidence>
<dbReference type="InterPro" id="IPR028081">
    <property type="entry name" value="Leu-bd"/>
</dbReference>
<evidence type="ECO:0000313" key="4">
    <source>
        <dbReference type="EMBL" id="AYW94154.1"/>
    </source>
</evidence>
<dbReference type="SUPFAM" id="SSF53822">
    <property type="entry name" value="Periplasmic binding protein-like I"/>
    <property type="match status" value="1"/>
</dbReference>
<dbReference type="Proteomes" id="UP000268669">
    <property type="component" value="Chromosome"/>
</dbReference>
<evidence type="ECO:0000256" key="2">
    <source>
        <dbReference type="ARBA" id="ARBA00022729"/>
    </source>
</evidence>
<keyword evidence="5" id="KW-1185">Reference proteome</keyword>
<keyword evidence="2" id="KW-0732">Signal</keyword>
<name>A0ABM7AP46_YERPU</name>
<feature type="domain" description="Leucine-binding protein" evidence="3">
    <location>
        <begin position="27"/>
        <end position="217"/>
    </location>
</feature>
<protein>
    <recommendedName>
        <fullName evidence="3">Leucine-binding protein domain-containing protein</fullName>
    </recommendedName>
</protein>
<comment type="similarity">
    <text evidence="1">Belongs to the leucine-binding protein family.</text>
</comment>
<gene>
    <name evidence="4" type="ORF">EGX47_05365</name>
</gene>
<dbReference type="PANTHER" id="PTHR47151">
    <property type="entry name" value="LEU/ILE/VAL-BINDING ABC TRANSPORTER SUBUNIT"/>
    <property type="match status" value="1"/>
</dbReference>
<dbReference type="Pfam" id="PF13458">
    <property type="entry name" value="Peripla_BP_6"/>
    <property type="match status" value="1"/>
</dbReference>
<evidence type="ECO:0000256" key="1">
    <source>
        <dbReference type="ARBA" id="ARBA00010062"/>
    </source>
</evidence>
<organism evidence="4 5">
    <name type="scientific">Yersinia pseudotuberculosis</name>
    <dbReference type="NCBI Taxonomy" id="633"/>
    <lineage>
        <taxon>Bacteria</taxon>
        <taxon>Pseudomonadati</taxon>
        <taxon>Pseudomonadota</taxon>
        <taxon>Gammaproteobacteria</taxon>
        <taxon>Enterobacterales</taxon>
        <taxon>Yersiniaceae</taxon>
        <taxon>Yersinia</taxon>
    </lineage>
</organism>
<proteinExistence type="inferred from homology"/>
<dbReference type="PANTHER" id="PTHR47151:SF2">
    <property type="entry name" value="AMINO ACID BINDING PROTEIN"/>
    <property type="match status" value="1"/>
</dbReference>
<dbReference type="InterPro" id="IPR028082">
    <property type="entry name" value="Peripla_BP_I"/>
</dbReference>
<dbReference type="Gene3D" id="3.40.50.2300">
    <property type="match status" value="1"/>
</dbReference>
<accession>A0ABM7AP46</accession>
<evidence type="ECO:0000313" key="5">
    <source>
        <dbReference type="Proteomes" id="UP000268669"/>
    </source>
</evidence>
<sequence length="299" mass="32404">MDENKSVHTTTWLRAIELARELLLPPQVTLKLFDDNADAQRAAEVARQIVAWSPDAIVGHFASAAAEAAAPLYAQHNLPLFLPAATAKHLTTYPTTWRLCDNDEDYVIWLLPLLTSHGQDAVAIEHDCSVHGKSVAHQLSASIKPAEDPQQAATTFFAGSFSYALERAANWAHDSPEGARLILADDAFSAELVPALLARGIDLGSRQIYVAAIAPQPIGGKASTLASAWHQRWGGTPGCYFWETMAALQVASQYPDFPAQTLLGALNFDAQHESHPASFSLWLATHRGLQIVLTPEVSI</sequence>
<dbReference type="EMBL" id="CP033713">
    <property type="protein sequence ID" value="AYW94154.1"/>
    <property type="molecule type" value="Genomic_DNA"/>
</dbReference>